<organism evidence="1 2">
    <name type="scientific">Apiospora hydei</name>
    <dbReference type="NCBI Taxonomy" id="1337664"/>
    <lineage>
        <taxon>Eukaryota</taxon>
        <taxon>Fungi</taxon>
        <taxon>Dikarya</taxon>
        <taxon>Ascomycota</taxon>
        <taxon>Pezizomycotina</taxon>
        <taxon>Sordariomycetes</taxon>
        <taxon>Xylariomycetidae</taxon>
        <taxon>Amphisphaeriales</taxon>
        <taxon>Apiosporaceae</taxon>
        <taxon>Apiospora</taxon>
    </lineage>
</organism>
<dbReference type="GeneID" id="92050916"/>
<proteinExistence type="predicted"/>
<comment type="caution">
    <text evidence="1">The sequence shown here is derived from an EMBL/GenBank/DDBJ whole genome shotgun (WGS) entry which is preliminary data.</text>
</comment>
<gene>
    <name evidence="1" type="ORF">PG997_013542</name>
</gene>
<dbReference type="RefSeq" id="XP_066663548.1">
    <property type="nucleotide sequence ID" value="XM_066817856.1"/>
</dbReference>
<sequence>MAAMTGIVKAFSQKTGTEFALGLWGGLMWLDLGWYSFHSYDSRPTFDDPTLSNLPSWSWLSMKCRYIANLWELAEIRGNYAGEAVLVEFTCKWEGPEYLSRLLSSKLVISARMKPLNLNIPPYASSFYRDRVGNTLDTRIGAGDGDPSGLLIHLDGPLKQADFGSLYLLRLYTVKCTYSRSPLDDFVLLLKREERKDGPVYRRLGAGHLARPVPPPYIPWSTSYLSALAEPSMEVPTGSYQVGSQATEQSFFDGVGMQKVELV</sequence>
<evidence type="ECO:0000313" key="2">
    <source>
        <dbReference type="Proteomes" id="UP001433268"/>
    </source>
</evidence>
<dbReference type="Proteomes" id="UP001433268">
    <property type="component" value="Unassembled WGS sequence"/>
</dbReference>
<keyword evidence="2" id="KW-1185">Reference proteome</keyword>
<accession>A0ABR1V6I7</accession>
<reference evidence="1 2" key="1">
    <citation type="submission" date="2023-01" db="EMBL/GenBank/DDBJ databases">
        <title>Analysis of 21 Apiospora genomes using comparative genomics revels a genus with tremendous synthesis potential of carbohydrate active enzymes and secondary metabolites.</title>
        <authorList>
            <person name="Sorensen T."/>
        </authorList>
    </citation>
    <scope>NUCLEOTIDE SEQUENCE [LARGE SCALE GENOMIC DNA]</scope>
    <source>
        <strain evidence="1 2">CBS 114990</strain>
    </source>
</reference>
<dbReference type="EMBL" id="JAQQWN010000009">
    <property type="protein sequence ID" value="KAK8066795.1"/>
    <property type="molecule type" value="Genomic_DNA"/>
</dbReference>
<name>A0ABR1V6I7_9PEZI</name>
<evidence type="ECO:0000313" key="1">
    <source>
        <dbReference type="EMBL" id="KAK8066795.1"/>
    </source>
</evidence>
<protein>
    <submittedName>
        <fullName evidence="1">Uncharacterized protein</fullName>
    </submittedName>
</protein>